<dbReference type="NCBIfam" id="TIGR00745">
    <property type="entry name" value="apbA_panE"/>
    <property type="match status" value="1"/>
</dbReference>
<dbReference type="FunFam" id="1.10.1040.10:FF:000017">
    <property type="entry name" value="2-dehydropantoate 2-reductase"/>
    <property type="match status" value="1"/>
</dbReference>
<evidence type="ECO:0000256" key="8">
    <source>
        <dbReference type="ARBA" id="ARBA00032024"/>
    </source>
</evidence>
<dbReference type="InterPro" id="IPR003710">
    <property type="entry name" value="ApbA"/>
</dbReference>
<dbReference type="SUPFAM" id="SSF48179">
    <property type="entry name" value="6-phosphogluconate dehydrogenase C-terminal domain-like"/>
    <property type="match status" value="1"/>
</dbReference>
<dbReference type="GO" id="GO:0008677">
    <property type="term" value="F:2-dehydropantoate 2-reductase activity"/>
    <property type="evidence" value="ECO:0007669"/>
    <property type="project" value="UniProtKB-EC"/>
</dbReference>
<evidence type="ECO:0000256" key="2">
    <source>
        <dbReference type="ARBA" id="ARBA00007870"/>
    </source>
</evidence>
<evidence type="ECO:0000256" key="3">
    <source>
        <dbReference type="ARBA" id="ARBA00013014"/>
    </source>
</evidence>
<evidence type="ECO:0000259" key="12">
    <source>
        <dbReference type="Pfam" id="PF08546"/>
    </source>
</evidence>
<dbReference type="GO" id="GO:0005737">
    <property type="term" value="C:cytoplasm"/>
    <property type="evidence" value="ECO:0007669"/>
    <property type="project" value="TreeGrafter"/>
</dbReference>
<comment type="similarity">
    <text evidence="2 10">Belongs to the ketopantoate reductase family.</text>
</comment>
<evidence type="ECO:0000256" key="6">
    <source>
        <dbReference type="ARBA" id="ARBA00022857"/>
    </source>
</evidence>
<accession>A0AAQ0KK24</accession>
<dbReference type="RefSeq" id="WP_036757538.1">
    <property type="nucleotide sequence ID" value="NZ_CP035284.1"/>
</dbReference>
<dbReference type="InterPro" id="IPR051402">
    <property type="entry name" value="KPR-Related"/>
</dbReference>
<dbReference type="Gene3D" id="1.10.1040.10">
    <property type="entry name" value="N-(1-d-carboxylethyl)-l-norvaline Dehydrogenase, domain 2"/>
    <property type="match status" value="1"/>
</dbReference>
<evidence type="ECO:0000256" key="5">
    <source>
        <dbReference type="ARBA" id="ARBA00022655"/>
    </source>
</evidence>
<organism evidence="13 14">
    <name type="scientific">Paracoccus versutus</name>
    <name type="common">Thiobacillus versutus</name>
    <dbReference type="NCBI Taxonomy" id="34007"/>
    <lineage>
        <taxon>Bacteria</taxon>
        <taxon>Pseudomonadati</taxon>
        <taxon>Pseudomonadota</taxon>
        <taxon>Alphaproteobacteria</taxon>
        <taxon>Rhodobacterales</taxon>
        <taxon>Paracoccaceae</taxon>
        <taxon>Paracoccus</taxon>
    </lineage>
</organism>
<feature type="domain" description="Ketopantoate reductase C-terminal" evidence="12">
    <location>
        <begin position="183"/>
        <end position="309"/>
    </location>
</feature>
<dbReference type="PANTHER" id="PTHR21708">
    <property type="entry name" value="PROBABLE 2-DEHYDROPANTOATE 2-REDUCTASE"/>
    <property type="match status" value="1"/>
</dbReference>
<evidence type="ECO:0000313" key="13">
    <source>
        <dbReference type="EMBL" id="REG35276.1"/>
    </source>
</evidence>
<feature type="domain" description="Ketopantoate reductase N-terminal" evidence="11">
    <location>
        <begin position="6"/>
        <end position="156"/>
    </location>
</feature>
<dbReference type="GO" id="GO:0015940">
    <property type="term" value="P:pantothenate biosynthetic process"/>
    <property type="evidence" value="ECO:0007669"/>
    <property type="project" value="UniProtKB-KW"/>
</dbReference>
<dbReference type="InterPro" id="IPR036291">
    <property type="entry name" value="NAD(P)-bd_dom_sf"/>
</dbReference>
<protein>
    <recommendedName>
        <fullName evidence="4 10">2-dehydropantoate 2-reductase</fullName>
        <ecNumber evidence="3 10">1.1.1.169</ecNumber>
    </recommendedName>
    <alternativeName>
        <fullName evidence="8 10">Ketopantoate reductase</fullName>
    </alternativeName>
</protein>
<dbReference type="EC" id="1.1.1.169" evidence="3 10"/>
<dbReference type="PANTHER" id="PTHR21708:SF26">
    <property type="entry name" value="2-DEHYDROPANTOATE 2-REDUCTASE"/>
    <property type="match status" value="1"/>
</dbReference>
<evidence type="ECO:0000256" key="1">
    <source>
        <dbReference type="ARBA" id="ARBA00004994"/>
    </source>
</evidence>
<dbReference type="SUPFAM" id="SSF51735">
    <property type="entry name" value="NAD(P)-binding Rossmann-fold domains"/>
    <property type="match status" value="1"/>
</dbReference>
<evidence type="ECO:0000256" key="4">
    <source>
        <dbReference type="ARBA" id="ARBA00019465"/>
    </source>
</evidence>
<keyword evidence="14" id="KW-1185">Reference proteome</keyword>
<comment type="caution">
    <text evidence="13">The sequence shown here is derived from an EMBL/GenBank/DDBJ whole genome shotgun (WGS) entry which is preliminary data.</text>
</comment>
<evidence type="ECO:0000259" key="11">
    <source>
        <dbReference type="Pfam" id="PF02558"/>
    </source>
</evidence>
<dbReference type="Pfam" id="PF02558">
    <property type="entry name" value="ApbA"/>
    <property type="match status" value="1"/>
</dbReference>
<gene>
    <name evidence="13" type="ORF">ATH84_103637</name>
</gene>
<dbReference type="EMBL" id="QUMX01000036">
    <property type="protein sequence ID" value="REG35276.1"/>
    <property type="molecule type" value="Genomic_DNA"/>
</dbReference>
<sequence>MESQRIVVVGAGAMGSMFGGRLAEGGADVTLVDVNRDHIGAIQQNGGLILTGHGGDRHIPIRATTDASTITGPIGIALFQCKAIYNPQAAASVRHLFDGSGAVAVSFQNGLGNEEVIEGILGKGRVVAGLTSQSAMMEAPGRVRHVVDLPTDMGEIGGGLSDRVTRWADFLSRHGLSVTASADVTRDKWRKLLGNIGLSAISGATNLTAGQIVDDPQLRAVALRAIDEAAAVASASGIPINQAEAYDIFYQIALPPENRQMKSSMRRDLEAGQHSEVQQIYESVVGLGERHGVPTPTLHTLAALIRGLEKHFIA</sequence>
<evidence type="ECO:0000313" key="14">
    <source>
        <dbReference type="Proteomes" id="UP000256794"/>
    </source>
</evidence>
<proteinExistence type="inferred from homology"/>
<keyword evidence="7 10" id="KW-0560">Oxidoreductase</keyword>
<evidence type="ECO:0000256" key="10">
    <source>
        <dbReference type="RuleBase" id="RU362068"/>
    </source>
</evidence>
<dbReference type="Proteomes" id="UP000256794">
    <property type="component" value="Unassembled WGS sequence"/>
</dbReference>
<name>A0AAQ0KK24_PARVE</name>
<evidence type="ECO:0000256" key="7">
    <source>
        <dbReference type="ARBA" id="ARBA00023002"/>
    </source>
</evidence>
<dbReference type="InterPro" id="IPR013328">
    <property type="entry name" value="6PGD_dom2"/>
</dbReference>
<dbReference type="Gene3D" id="3.40.50.720">
    <property type="entry name" value="NAD(P)-binding Rossmann-like Domain"/>
    <property type="match status" value="1"/>
</dbReference>
<reference evidence="13 14" key="1">
    <citation type="submission" date="2018-08" db="EMBL/GenBank/DDBJ databases">
        <title>Genomic Encyclopedia of Archaeal and Bacterial Type Strains, Phase II (KMG-II): from individual species to whole genera.</title>
        <authorList>
            <person name="Goeker M."/>
        </authorList>
    </citation>
    <scope>NUCLEOTIDE SEQUENCE [LARGE SCALE GENOMIC DNA]</scope>
    <source>
        <strain evidence="13 14">DSM 582</strain>
    </source>
</reference>
<dbReference type="InterPro" id="IPR008927">
    <property type="entry name" value="6-PGluconate_DH-like_C_sf"/>
</dbReference>
<comment type="pathway">
    <text evidence="1 10">Cofactor biosynthesis; (R)-pantothenate biosynthesis; (R)-pantoate from 3-methyl-2-oxobutanoate: step 2/2.</text>
</comment>
<dbReference type="InterPro" id="IPR013752">
    <property type="entry name" value="KPA_reductase"/>
</dbReference>
<evidence type="ECO:0000256" key="9">
    <source>
        <dbReference type="ARBA" id="ARBA00048793"/>
    </source>
</evidence>
<keyword evidence="6 10" id="KW-0521">NADP</keyword>
<comment type="catalytic activity">
    <reaction evidence="9 10">
        <text>(R)-pantoate + NADP(+) = 2-dehydropantoate + NADPH + H(+)</text>
        <dbReference type="Rhea" id="RHEA:16233"/>
        <dbReference type="ChEBI" id="CHEBI:11561"/>
        <dbReference type="ChEBI" id="CHEBI:15378"/>
        <dbReference type="ChEBI" id="CHEBI:15980"/>
        <dbReference type="ChEBI" id="CHEBI:57783"/>
        <dbReference type="ChEBI" id="CHEBI:58349"/>
        <dbReference type="EC" id="1.1.1.169"/>
    </reaction>
</comment>
<dbReference type="Pfam" id="PF08546">
    <property type="entry name" value="ApbA_C"/>
    <property type="match status" value="1"/>
</dbReference>
<dbReference type="AlphaFoldDB" id="A0AAQ0KK24"/>
<dbReference type="InterPro" id="IPR013332">
    <property type="entry name" value="KPR_N"/>
</dbReference>
<comment type="function">
    <text evidence="10">Catalyzes the NADPH-dependent reduction of ketopantoate into pantoic acid.</text>
</comment>
<keyword evidence="5 10" id="KW-0566">Pantothenate biosynthesis</keyword>